<dbReference type="Proteomes" id="UP000298588">
    <property type="component" value="Chromosome"/>
</dbReference>
<dbReference type="Pfam" id="PF11014">
    <property type="entry name" value="DUF2852"/>
    <property type="match status" value="1"/>
</dbReference>
<sequence>MHHAHSSMTFASAPADRTPPFAGGWRGALDRRWHPMELASMIVGFVLFWPIGLAILGWKKWTGAPKSPRDGRSSTNFARDLGGDTGNSAFEAFKQAELERLEAERLKLHQAQADFGVYLERLKQARDREEFDRFMGERATDQSPRPAA</sequence>
<protein>
    <submittedName>
        <fullName evidence="3">DUF2852 domain-containing protein</fullName>
    </submittedName>
</protein>
<feature type="transmembrane region" description="Helical" evidence="2">
    <location>
        <begin position="38"/>
        <end position="58"/>
    </location>
</feature>
<dbReference type="OrthoDB" id="9806878at2"/>
<keyword evidence="4" id="KW-1185">Reference proteome</keyword>
<reference evidence="3 4" key="1">
    <citation type="submission" date="2019-04" db="EMBL/GenBank/DDBJ databases">
        <title>Phreatobacter aquaticus sp. nov.</title>
        <authorList>
            <person name="Choi A."/>
            <person name="Baek K."/>
        </authorList>
    </citation>
    <scope>NUCLEOTIDE SEQUENCE [LARGE SCALE GENOMIC DNA]</scope>
    <source>
        <strain evidence="3 4">NMCR1094</strain>
    </source>
</reference>
<evidence type="ECO:0000256" key="1">
    <source>
        <dbReference type="SAM" id="MobiDB-lite"/>
    </source>
</evidence>
<dbReference type="EMBL" id="CP039865">
    <property type="protein sequence ID" value="QCK88227.1"/>
    <property type="molecule type" value="Genomic_DNA"/>
</dbReference>
<organism evidence="3 4">
    <name type="scientific">Phreatobacter aquaticus</name>
    <dbReference type="NCBI Taxonomy" id="2570229"/>
    <lineage>
        <taxon>Bacteria</taxon>
        <taxon>Pseudomonadati</taxon>
        <taxon>Pseudomonadota</taxon>
        <taxon>Alphaproteobacteria</taxon>
        <taxon>Hyphomicrobiales</taxon>
        <taxon>Phreatobacteraceae</taxon>
        <taxon>Phreatobacter</taxon>
    </lineage>
</organism>
<keyword evidence="2" id="KW-0812">Transmembrane</keyword>
<proteinExistence type="predicted"/>
<dbReference type="RefSeq" id="WP_137101555.1">
    <property type="nucleotide sequence ID" value="NZ_CP039865.1"/>
</dbReference>
<dbReference type="AlphaFoldDB" id="A0A4D7QT23"/>
<evidence type="ECO:0000313" key="3">
    <source>
        <dbReference type="EMBL" id="QCK88227.1"/>
    </source>
</evidence>
<evidence type="ECO:0000256" key="2">
    <source>
        <dbReference type="SAM" id="Phobius"/>
    </source>
</evidence>
<accession>A0A4D7QT23</accession>
<keyword evidence="2" id="KW-1133">Transmembrane helix</keyword>
<dbReference type="InterPro" id="IPR021273">
    <property type="entry name" value="DUF2852"/>
</dbReference>
<gene>
    <name evidence="3" type="ORF">E8L99_21930</name>
</gene>
<evidence type="ECO:0000313" key="4">
    <source>
        <dbReference type="Proteomes" id="UP000298588"/>
    </source>
</evidence>
<name>A0A4D7QT23_9HYPH</name>
<dbReference type="KEGG" id="paqt:E8L99_21930"/>
<feature type="region of interest" description="Disordered" evidence="1">
    <location>
        <begin position="61"/>
        <end position="83"/>
    </location>
</feature>
<keyword evidence="2" id="KW-0472">Membrane</keyword>